<evidence type="ECO:0000256" key="4">
    <source>
        <dbReference type="ARBA" id="ARBA00012513"/>
    </source>
</evidence>
<dbReference type="Proteomes" id="UP001567538">
    <property type="component" value="Unassembled WGS sequence"/>
</dbReference>
<evidence type="ECO:0000256" key="11">
    <source>
        <dbReference type="ARBA" id="ARBA00022729"/>
    </source>
</evidence>
<evidence type="ECO:0000256" key="24">
    <source>
        <dbReference type="SAM" id="SignalP"/>
    </source>
</evidence>
<evidence type="ECO:0000256" key="21">
    <source>
        <dbReference type="ARBA" id="ARBA00048679"/>
    </source>
</evidence>
<keyword evidence="8" id="KW-0433">Leucine-rich repeat</keyword>
<evidence type="ECO:0000256" key="2">
    <source>
        <dbReference type="ARBA" id="ARBA00004479"/>
    </source>
</evidence>
<comment type="subcellular location">
    <subcellularLocation>
        <location evidence="1">Cell membrane</location>
        <topology evidence="1">Single-pass membrane protein</topology>
    </subcellularLocation>
    <subcellularLocation>
        <location evidence="2">Membrane</location>
        <topology evidence="2">Single-pass type I membrane protein</topology>
    </subcellularLocation>
</comment>
<keyword evidence="7" id="KW-0597">Phosphoprotein</keyword>
<organism evidence="26 27">
    <name type="scientific">Salvia divinorum</name>
    <name type="common">Maria pastora</name>
    <name type="synonym">Diviner's sage</name>
    <dbReference type="NCBI Taxonomy" id="28513"/>
    <lineage>
        <taxon>Eukaryota</taxon>
        <taxon>Viridiplantae</taxon>
        <taxon>Streptophyta</taxon>
        <taxon>Embryophyta</taxon>
        <taxon>Tracheophyta</taxon>
        <taxon>Spermatophyta</taxon>
        <taxon>Magnoliopsida</taxon>
        <taxon>eudicotyledons</taxon>
        <taxon>Gunneridae</taxon>
        <taxon>Pentapetalae</taxon>
        <taxon>asterids</taxon>
        <taxon>lamiids</taxon>
        <taxon>Lamiales</taxon>
        <taxon>Lamiaceae</taxon>
        <taxon>Nepetoideae</taxon>
        <taxon>Mentheae</taxon>
        <taxon>Salviinae</taxon>
        <taxon>Salvia</taxon>
        <taxon>Salvia subgen. Calosphace</taxon>
    </lineage>
</organism>
<keyword evidence="17 23" id="KW-0472">Membrane</keyword>
<dbReference type="PROSITE" id="PS00107">
    <property type="entry name" value="PROTEIN_KINASE_ATP"/>
    <property type="match status" value="1"/>
</dbReference>
<dbReference type="EC" id="2.7.11.1" evidence="4"/>
<dbReference type="SMART" id="SM00220">
    <property type="entry name" value="S_TKc"/>
    <property type="match status" value="1"/>
</dbReference>
<keyword evidence="5" id="KW-1003">Cell membrane</keyword>
<evidence type="ECO:0000256" key="10">
    <source>
        <dbReference type="ARBA" id="ARBA00022692"/>
    </source>
</evidence>
<dbReference type="Pfam" id="PF08263">
    <property type="entry name" value="LRRNT_2"/>
    <property type="match status" value="1"/>
</dbReference>
<dbReference type="InterPro" id="IPR013210">
    <property type="entry name" value="LRR_N_plant-typ"/>
</dbReference>
<dbReference type="InterPro" id="IPR011009">
    <property type="entry name" value="Kinase-like_dom_sf"/>
</dbReference>
<reference evidence="26 27" key="1">
    <citation type="submission" date="2024-06" db="EMBL/GenBank/DDBJ databases">
        <title>A chromosome level genome sequence of Diviner's sage (Salvia divinorum).</title>
        <authorList>
            <person name="Ford S.A."/>
            <person name="Ro D.-K."/>
            <person name="Ness R.W."/>
            <person name="Phillips M.A."/>
        </authorList>
    </citation>
    <scope>NUCLEOTIDE SEQUENCE [LARGE SCALE GENOMIC DNA]</scope>
    <source>
        <strain evidence="26">SAF-2024a</strain>
        <tissue evidence="26">Leaf</tissue>
    </source>
</reference>
<dbReference type="EMBL" id="JBEAFC010000014">
    <property type="protein sequence ID" value="KAL1533794.1"/>
    <property type="molecule type" value="Genomic_DNA"/>
</dbReference>
<comment type="catalytic activity">
    <reaction evidence="20">
        <text>L-threonyl-[protein] + ATP = O-phospho-L-threonyl-[protein] + ADP + H(+)</text>
        <dbReference type="Rhea" id="RHEA:46608"/>
        <dbReference type="Rhea" id="RHEA-COMP:11060"/>
        <dbReference type="Rhea" id="RHEA-COMP:11605"/>
        <dbReference type="ChEBI" id="CHEBI:15378"/>
        <dbReference type="ChEBI" id="CHEBI:30013"/>
        <dbReference type="ChEBI" id="CHEBI:30616"/>
        <dbReference type="ChEBI" id="CHEBI:61977"/>
        <dbReference type="ChEBI" id="CHEBI:456216"/>
        <dbReference type="EC" id="2.7.11.1"/>
    </reaction>
</comment>
<protein>
    <recommendedName>
        <fullName evidence="4">non-specific serine/threonine protein kinase</fullName>
        <ecNumber evidence="4">2.7.11.1</ecNumber>
    </recommendedName>
</protein>
<comment type="similarity">
    <text evidence="3">Belongs to the protein kinase superfamily. Ser/Thr protein kinase family.</text>
</comment>
<evidence type="ECO:0000256" key="15">
    <source>
        <dbReference type="ARBA" id="ARBA00022840"/>
    </source>
</evidence>
<keyword evidence="12" id="KW-0677">Repeat</keyword>
<dbReference type="PANTHER" id="PTHR48053">
    <property type="entry name" value="LEUCINE RICH REPEAT FAMILY PROTEIN, EXPRESSED"/>
    <property type="match status" value="1"/>
</dbReference>
<dbReference type="InterPro" id="IPR001245">
    <property type="entry name" value="Ser-Thr/Tyr_kinase_cat_dom"/>
</dbReference>
<evidence type="ECO:0000256" key="7">
    <source>
        <dbReference type="ARBA" id="ARBA00022553"/>
    </source>
</evidence>
<dbReference type="GO" id="GO:0005524">
    <property type="term" value="F:ATP binding"/>
    <property type="evidence" value="ECO:0007669"/>
    <property type="project" value="UniProtKB-UniRule"/>
</dbReference>
<evidence type="ECO:0000256" key="1">
    <source>
        <dbReference type="ARBA" id="ARBA00004162"/>
    </source>
</evidence>
<dbReference type="SUPFAM" id="SSF56112">
    <property type="entry name" value="Protein kinase-like (PK-like)"/>
    <property type="match status" value="1"/>
</dbReference>
<evidence type="ECO:0000256" key="20">
    <source>
        <dbReference type="ARBA" id="ARBA00047899"/>
    </source>
</evidence>
<evidence type="ECO:0000256" key="22">
    <source>
        <dbReference type="PROSITE-ProRule" id="PRU10141"/>
    </source>
</evidence>
<evidence type="ECO:0000256" key="23">
    <source>
        <dbReference type="SAM" id="Phobius"/>
    </source>
</evidence>
<dbReference type="GO" id="GO:0004674">
    <property type="term" value="F:protein serine/threonine kinase activity"/>
    <property type="evidence" value="ECO:0007669"/>
    <property type="project" value="UniProtKB-KW"/>
</dbReference>
<dbReference type="InterPro" id="IPR003591">
    <property type="entry name" value="Leu-rich_rpt_typical-subtyp"/>
</dbReference>
<dbReference type="InterPro" id="IPR001611">
    <property type="entry name" value="Leu-rich_rpt"/>
</dbReference>
<dbReference type="InterPro" id="IPR017441">
    <property type="entry name" value="Protein_kinase_ATP_BS"/>
</dbReference>
<dbReference type="Pfam" id="PF00560">
    <property type="entry name" value="LRR_1"/>
    <property type="match status" value="9"/>
</dbReference>
<dbReference type="InterPro" id="IPR008271">
    <property type="entry name" value="Ser/Thr_kinase_AS"/>
</dbReference>
<feature type="transmembrane region" description="Helical" evidence="23">
    <location>
        <begin position="645"/>
        <end position="668"/>
    </location>
</feature>
<dbReference type="InterPro" id="IPR032675">
    <property type="entry name" value="LRR_dom_sf"/>
</dbReference>
<feature type="binding site" evidence="22">
    <location>
        <position position="732"/>
    </location>
    <ligand>
        <name>ATP</name>
        <dbReference type="ChEBI" id="CHEBI:30616"/>
    </ligand>
</feature>
<evidence type="ECO:0000256" key="14">
    <source>
        <dbReference type="ARBA" id="ARBA00022777"/>
    </source>
</evidence>
<evidence type="ECO:0000313" key="26">
    <source>
        <dbReference type="EMBL" id="KAL1533794.1"/>
    </source>
</evidence>
<evidence type="ECO:0000256" key="16">
    <source>
        <dbReference type="ARBA" id="ARBA00022989"/>
    </source>
</evidence>
<keyword evidence="27" id="KW-1185">Reference proteome</keyword>
<dbReference type="Gene3D" id="3.30.200.20">
    <property type="entry name" value="Phosphorylase Kinase, domain 1"/>
    <property type="match status" value="1"/>
</dbReference>
<feature type="signal peptide" evidence="24">
    <location>
        <begin position="1"/>
        <end position="28"/>
    </location>
</feature>
<keyword evidence="19" id="KW-0325">Glycoprotein</keyword>
<feature type="domain" description="Protein kinase" evidence="25">
    <location>
        <begin position="701"/>
        <end position="1000"/>
    </location>
</feature>
<dbReference type="PANTHER" id="PTHR48053:SF37">
    <property type="entry name" value="LEUCINE-RICH REPEAT PROTEIN KINASE FAMILY PROTEIN"/>
    <property type="match status" value="1"/>
</dbReference>
<dbReference type="SMART" id="SM00369">
    <property type="entry name" value="LRR_TYP"/>
    <property type="match status" value="7"/>
</dbReference>
<feature type="chain" id="PRO_5044766856" description="non-specific serine/threonine protein kinase" evidence="24">
    <location>
        <begin position="29"/>
        <end position="1013"/>
    </location>
</feature>
<keyword evidence="10 23" id="KW-0812">Transmembrane</keyword>
<keyword evidence="11 24" id="KW-0732">Signal</keyword>
<keyword evidence="6 26" id="KW-0723">Serine/threonine-protein kinase</keyword>
<dbReference type="PROSITE" id="PS50011">
    <property type="entry name" value="PROTEIN_KINASE_DOM"/>
    <property type="match status" value="1"/>
</dbReference>
<dbReference type="FunFam" id="1.10.510.10:FF:000358">
    <property type="entry name" value="Putative leucine-rich repeat receptor-like serine/threonine-protein kinase"/>
    <property type="match status" value="1"/>
</dbReference>
<keyword evidence="16 23" id="KW-1133">Transmembrane helix</keyword>
<evidence type="ECO:0000256" key="12">
    <source>
        <dbReference type="ARBA" id="ARBA00022737"/>
    </source>
</evidence>
<evidence type="ECO:0000256" key="3">
    <source>
        <dbReference type="ARBA" id="ARBA00008684"/>
    </source>
</evidence>
<evidence type="ECO:0000256" key="6">
    <source>
        <dbReference type="ARBA" id="ARBA00022527"/>
    </source>
</evidence>
<dbReference type="FunFam" id="3.80.10.10:FF:000288">
    <property type="entry name" value="LRR receptor-like serine/threonine-protein kinase EFR"/>
    <property type="match status" value="1"/>
</dbReference>
<evidence type="ECO:0000259" key="25">
    <source>
        <dbReference type="PROSITE" id="PS50011"/>
    </source>
</evidence>
<keyword evidence="13 22" id="KW-0547">Nucleotide-binding</keyword>
<dbReference type="AlphaFoldDB" id="A0ABD1FPP9"/>
<dbReference type="Pfam" id="PF07714">
    <property type="entry name" value="PK_Tyr_Ser-Thr"/>
    <property type="match status" value="1"/>
</dbReference>
<dbReference type="GO" id="GO:0006952">
    <property type="term" value="P:defense response"/>
    <property type="evidence" value="ECO:0007669"/>
    <property type="project" value="UniProtKB-ARBA"/>
</dbReference>
<proteinExistence type="inferred from homology"/>
<dbReference type="InterPro" id="IPR051716">
    <property type="entry name" value="Plant_RL_S/T_kinase"/>
</dbReference>
<dbReference type="Gene3D" id="1.10.510.10">
    <property type="entry name" value="Transferase(Phosphotransferase) domain 1"/>
    <property type="match status" value="1"/>
</dbReference>
<dbReference type="InterPro" id="IPR000719">
    <property type="entry name" value="Prot_kinase_dom"/>
</dbReference>
<dbReference type="GO" id="GO:0051707">
    <property type="term" value="P:response to other organism"/>
    <property type="evidence" value="ECO:0007669"/>
    <property type="project" value="UniProtKB-ARBA"/>
</dbReference>
<evidence type="ECO:0000256" key="18">
    <source>
        <dbReference type="ARBA" id="ARBA00023170"/>
    </source>
</evidence>
<sequence length="1013" mass="110313">MAKPFISTPFLTLFLLFILLTTIPSSHSNNHTDLEALLSFKKYIHDDPLHALSSWNETTHFCRWNGVSCSKRHPNRVVSVILRSQGLVGSLSPHIGNLSFLRTINLQNNTFSGPIPQEMGRLIRLGLIEFSNNSLGGGIPANLSRCTNLYYLNLIDNELTGAIVPEIASLAKLQSLGLTSNMLSGTIPPFLGNLTGLIRLSLGACRFQGEIPESLAQLRRLWLLNVATNDLTGSIPLGLYNLSSVEIFAFGDNRLHGNIPPEIGSTLPKLRHLDLSFNHFTGVLPASLSNSSLIKNLYIPGNNFNGNMIDLTKLSFVEMLLVNYNRLNGDIGSIISSLTNCTNLEALSLGDNHFTGSLPDSVGNLSDHLFFLSVRRNQLSGSIPSSIGNLVGLTTLAAFSNNLQGPIPSSIGKLHNLQEISLQNNRLTYEMPFSLGNLTLLNYLYLGRNNLSGSIPQSLGNCSNLLLFGLSYNNLRGSIPPEIIKLSSIAIALDLSRNILTGTIPSEVGALRNLGYMDLSHNRLSGTIPPSLGSCVMLSLLHLGRNSFHGEIPDSLKALRGLVSLDLSQNNLSGMIPRFLSEFHLMHLNISFNNLQGDVPTLGVFQNESEISLQGNQDLCGGIAALNLPPCPSSQKSNKKGLAKILIPTIVGAICLSLAACFCVIVIYRRRTLQNVGTLIFKVPDFLRLSYADLLTATSGFSEMNLVGAGRFGSVYKGTISDDDEQTDVAVKVLDLSVRGACKSLASECNALRGVRHRNLLKIVSVCDSTDFQGNDFKALVYAFMANGSLENWLHCIPENESRGALTAIQRLNIAIDIASAVEYLHCGTDSIVIHGDLKPSNILLDQDMVAHVGDFGLAKIISSISHNMSSTEGSNSSAIKGTIGYIAPEYGMSDVLSTQGDVYSYGILLLELFTNRRPTSDAFEGYQNLQEFVSNALPNRVFEVVDPCLHQQVNEGDKYWGCMASILSTALRCSLELPRDRTPMGEVANQLKRIRNDFLVDRHGRNVASYQR</sequence>
<comment type="catalytic activity">
    <reaction evidence="21">
        <text>L-seryl-[protein] + ATP = O-phospho-L-seryl-[protein] + ADP + H(+)</text>
        <dbReference type="Rhea" id="RHEA:17989"/>
        <dbReference type="Rhea" id="RHEA-COMP:9863"/>
        <dbReference type="Rhea" id="RHEA-COMP:11604"/>
        <dbReference type="ChEBI" id="CHEBI:15378"/>
        <dbReference type="ChEBI" id="CHEBI:29999"/>
        <dbReference type="ChEBI" id="CHEBI:30616"/>
        <dbReference type="ChEBI" id="CHEBI:83421"/>
        <dbReference type="ChEBI" id="CHEBI:456216"/>
        <dbReference type="EC" id="2.7.11.1"/>
    </reaction>
</comment>
<evidence type="ECO:0000256" key="17">
    <source>
        <dbReference type="ARBA" id="ARBA00023136"/>
    </source>
</evidence>
<dbReference type="SUPFAM" id="SSF52058">
    <property type="entry name" value="L domain-like"/>
    <property type="match status" value="2"/>
</dbReference>
<evidence type="ECO:0000256" key="5">
    <source>
        <dbReference type="ARBA" id="ARBA00022475"/>
    </source>
</evidence>
<evidence type="ECO:0000256" key="8">
    <source>
        <dbReference type="ARBA" id="ARBA00022614"/>
    </source>
</evidence>
<evidence type="ECO:0000256" key="13">
    <source>
        <dbReference type="ARBA" id="ARBA00022741"/>
    </source>
</evidence>
<name>A0ABD1FPP9_SALDI</name>
<evidence type="ECO:0000313" key="27">
    <source>
        <dbReference type="Proteomes" id="UP001567538"/>
    </source>
</evidence>
<gene>
    <name evidence="26" type="ORF">AAHA92_33632</name>
</gene>
<dbReference type="FunFam" id="3.80.10.10:FF:000095">
    <property type="entry name" value="LRR receptor-like serine/threonine-protein kinase GSO1"/>
    <property type="match status" value="1"/>
</dbReference>
<evidence type="ECO:0000256" key="19">
    <source>
        <dbReference type="ARBA" id="ARBA00023180"/>
    </source>
</evidence>
<dbReference type="Gene3D" id="3.80.10.10">
    <property type="entry name" value="Ribonuclease Inhibitor"/>
    <property type="match status" value="2"/>
</dbReference>
<dbReference type="GO" id="GO:0005886">
    <property type="term" value="C:plasma membrane"/>
    <property type="evidence" value="ECO:0007669"/>
    <property type="project" value="UniProtKB-SubCell"/>
</dbReference>
<dbReference type="PROSITE" id="PS00108">
    <property type="entry name" value="PROTEIN_KINASE_ST"/>
    <property type="match status" value="1"/>
</dbReference>
<keyword evidence="14 26" id="KW-0418">Kinase</keyword>
<accession>A0ABD1FPP9</accession>
<keyword evidence="15 22" id="KW-0067">ATP-binding</keyword>
<evidence type="ECO:0000256" key="9">
    <source>
        <dbReference type="ARBA" id="ARBA00022679"/>
    </source>
</evidence>
<comment type="caution">
    <text evidence="26">The sequence shown here is derived from an EMBL/GenBank/DDBJ whole genome shotgun (WGS) entry which is preliminary data.</text>
</comment>
<keyword evidence="9 26" id="KW-0808">Transferase</keyword>
<dbReference type="FunFam" id="3.30.200.20:FF:000432">
    <property type="entry name" value="LRR receptor-like serine/threonine-protein kinase EFR"/>
    <property type="match status" value="1"/>
</dbReference>
<keyword evidence="18" id="KW-0675">Receptor</keyword>